<dbReference type="Proteomes" id="UP001549036">
    <property type="component" value="Unassembled WGS sequence"/>
</dbReference>
<comment type="caution">
    <text evidence="1">The sequence shown here is derived from an EMBL/GenBank/DDBJ whole genome shotgun (WGS) entry which is preliminary data.</text>
</comment>
<proteinExistence type="predicted"/>
<evidence type="ECO:0000313" key="2">
    <source>
        <dbReference type="Proteomes" id="UP001549036"/>
    </source>
</evidence>
<keyword evidence="2" id="KW-1185">Reference proteome</keyword>
<evidence type="ECO:0000313" key="1">
    <source>
        <dbReference type="EMBL" id="MET3595194.1"/>
    </source>
</evidence>
<name>A0ABV2HXT9_9HYPH</name>
<accession>A0ABV2HXT9</accession>
<evidence type="ECO:0008006" key="3">
    <source>
        <dbReference type="Google" id="ProtNLM"/>
    </source>
</evidence>
<gene>
    <name evidence="1" type="ORF">ABID26_004606</name>
</gene>
<protein>
    <recommendedName>
        <fullName evidence="3">Secreted protein</fullName>
    </recommendedName>
</protein>
<sequence>MLHAALPFLMLVAVTQTTSYHQLEAQHLKQPFKTWGKAEYPPKHLSRRRARDLLAVFLQVLAHRIVQERQHRLRRPAKPGGRLDDRPVDENGVGEHDVGQLIVAPFGLFEPVCGLTPRDIRKSKGEHHATACFLIATRQRLRAFGEVISHFLRKGKLGLKFAIKIPFFGEIEVSFETGWSRRRRGDIRGPLRRAFSSRH</sequence>
<organism evidence="1 2">
    <name type="scientific">Mesorhizobium shonense</name>
    <dbReference type="NCBI Taxonomy" id="1209948"/>
    <lineage>
        <taxon>Bacteria</taxon>
        <taxon>Pseudomonadati</taxon>
        <taxon>Pseudomonadota</taxon>
        <taxon>Alphaproteobacteria</taxon>
        <taxon>Hyphomicrobiales</taxon>
        <taxon>Phyllobacteriaceae</taxon>
        <taxon>Mesorhizobium</taxon>
    </lineage>
</organism>
<reference evidence="1 2" key="1">
    <citation type="submission" date="2024-06" db="EMBL/GenBank/DDBJ databases">
        <title>Genomic Encyclopedia of Type Strains, Phase IV (KMG-IV): sequencing the most valuable type-strain genomes for metagenomic binning, comparative biology and taxonomic classification.</title>
        <authorList>
            <person name="Goeker M."/>
        </authorList>
    </citation>
    <scope>NUCLEOTIDE SEQUENCE [LARGE SCALE GENOMIC DNA]</scope>
    <source>
        <strain evidence="1 2">DSM 29846</strain>
    </source>
</reference>
<dbReference type="EMBL" id="JBEPLM010000009">
    <property type="protein sequence ID" value="MET3595194.1"/>
    <property type="molecule type" value="Genomic_DNA"/>
</dbReference>